<protein>
    <submittedName>
        <fullName evidence="1">Uncharacterized protein</fullName>
    </submittedName>
</protein>
<proteinExistence type="predicted"/>
<comment type="caution">
    <text evidence="1">The sequence shown here is derived from an EMBL/GenBank/DDBJ whole genome shotgun (WGS) entry which is preliminary data.</text>
</comment>
<name>A0ACB8SNA2_9AGAM</name>
<organism evidence="1 2">
    <name type="scientific">Artomyces pyxidatus</name>
    <dbReference type="NCBI Taxonomy" id="48021"/>
    <lineage>
        <taxon>Eukaryota</taxon>
        <taxon>Fungi</taxon>
        <taxon>Dikarya</taxon>
        <taxon>Basidiomycota</taxon>
        <taxon>Agaricomycotina</taxon>
        <taxon>Agaricomycetes</taxon>
        <taxon>Russulales</taxon>
        <taxon>Auriscalpiaceae</taxon>
        <taxon>Artomyces</taxon>
    </lineage>
</organism>
<evidence type="ECO:0000313" key="2">
    <source>
        <dbReference type="Proteomes" id="UP000814140"/>
    </source>
</evidence>
<reference evidence="1" key="1">
    <citation type="submission" date="2021-03" db="EMBL/GenBank/DDBJ databases">
        <authorList>
            <consortium name="DOE Joint Genome Institute"/>
            <person name="Ahrendt S."/>
            <person name="Looney B.P."/>
            <person name="Miyauchi S."/>
            <person name="Morin E."/>
            <person name="Drula E."/>
            <person name="Courty P.E."/>
            <person name="Chicoki N."/>
            <person name="Fauchery L."/>
            <person name="Kohler A."/>
            <person name="Kuo A."/>
            <person name="Labutti K."/>
            <person name="Pangilinan J."/>
            <person name="Lipzen A."/>
            <person name="Riley R."/>
            <person name="Andreopoulos W."/>
            <person name="He G."/>
            <person name="Johnson J."/>
            <person name="Barry K.W."/>
            <person name="Grigoriev I.V."/>
            <person name="Nagy L."/>
            <person name="Hibbett D."/>
            <person name="Henrissat B."/>
            <person name="Matheny P.B."/>
            <person name="Labbe J."/>
            <person name="Martin F."/>
        </authorList>
    </citation>
    <scope>NUCLEOTIDE SEQUENCE</scope>
    <source>
        <strain evidence="1">HHB10654</strain>
    </source>
</reference>
<dbReference type="EMBL" id="MU277248">
    <property type="protein sequence ID" value="KAI0057353.1"/>
    <property type="molecule type" value="Genomic_DNA"/>
</dbReference>
<dbReference type="Proteomes" id="UP000814140">
    <property type="component" value="Unassembled WGS sequence"/>
</dbReference>
<reference evidence="1" key="2">
    <citation type="journal article" date="2022" name="New Phytol.">
        <title>Evolutionary transition to the ectomycorrhizal habit in the genomes of a hyperdiverse lineage of mushroom-forming fungi.</title>
        <authorList>
            <person name="Looney B."/>
            <person name="Miyauchi S."/>
            <person name="Morin E."/>
            <person name="Drula E."/>
            <person name="Courty P.E."/>
            <person name="Kohler A."/>
            <person name="Kuo A."/>
            <person name="LaButti K."/>
            <person name="Pangilinan J."/>
            <person name="Lipzen A."/>
            <person name="Riley R."/>
            <person name="Andreopoulos W."/>
            <person name="He G."/>
            <person name="Johnson J."/>
            <person name="Nolan M."/>
            <person name="Tritt A."/>
            <person name="Barry K.W."/>
            <person name="Grigoriev I.V."/>
            <person name="Nagy L.G."/>
            <person name="Hibbett D."/>
            <person name="Henrissat B."/>
            <person name="Matheny P.B."/>
            <person name="Labbe J."/>
            <person name="Martin F.M."/>
        </authorList>
    </citation>
    <scope>NUCLEOTIDE SEQUENCE</scope>
    <source>
        <strain evidence="1">HHB10654</strain>
    </source>
</reference>
<sequence length="236" mass="26983">MHYIPARLNLLPHHLQLVVQARLSSTVPNSPYPFPTHSNPTPHQIFHLPHGATQADIKSRYYDLVRSHHPDSPICRAVPPDIRHARFQAITAAYDTLCGRGRHRARFDEAQHGHGYAEELERRRRQHQRRQEYHARYKHAAAADADAFNSGGDESWKDHIIIVVGVASLIVGFAPAFMGMSTIHDERHRSASANLAAARRDAREFGEERRRLIRQRVSELKQNQPKEKDDKDSSRG</sequence>
<keyword evidence="2" id="KW-1185">Reference proteome</keyword>
<accession>A0ACB8SNA2</accession>
<gene>
    <name evidence="1" type="ORF">BV25DRAFT_1831179</name>
</gene>
<evidence type="ECO:0000313" key="1">
    <source>
        <dbReference type="EMBL" id="KAI0057353.1"/>
    </source>
</evidence>